<sequence>MVFITSELQVMQSFLHVANKEHAANDKVALTLGRQFRTVAFDVEDCVEYVIEFGHKYSKMTGILTYSTFLYLRFGCICNKTSRPP</sequence>
<comment type="similarity">
    <text evidence="1">Belongs to the disease resistance NB-LRR family.</text>
</comment>
<name>A0A811RBM7_9POAL</name>
<keyword evidence="2" id="KW-0433">Leucine-rich repeat</keyword>
<evidence type="ECO:0000259" key="6">
    <source>
        <dbReference type="Pfam" id="PF18052"/>
    </source>
</evidence>
<dbReference type="Pfam" id="PF18052">
    <property type="entry name" value="Rx_N"/>
    <property type="match status" value="1"/>
</dbReference>
<gene>
    <name evidence="7" type="ORF">NCGR_LOCUS50921</name>
</gene>
<evidence type="ECO:0000256" key="2">
    <source>
        <dbReference type="ARBA" id="ARBA00022614"/>
    </source>
</evidence>
<reference evidence="7" key="1">
    <citation type="submission" date="2020-10" db="EMBL/GenBank/DDBJ databases">
        <authorList>
            <person name="Han B."/>
            <person name="Lu T."/>
            <person name="Zhao Q."/>
            <person name="Huang X."/>
            <person name="Zhao Y."/>
        </authorList>
    </citation>
    <scope>NUCLEOTIDE SEQUENCE</scope>
</reference>
<proteinExistence type="inferred from homology"/>
<keyword evidence="8" id="KW-1185">Reference proteome</keyword>
<dbReference type="OrthoDB" id="671387at2759"/>
<dbReference type="GO" id="GO:0000166">
    <property type="term" value="F:nucleotide binding"/>
    <property type="evidence" value="ECO:0007669"/>
    <property type="project" value="UniProtKB-KW"/>
</dbReference>
<dbReference type="EMBL" id="CAJGYO010000014">
    <property type="protein sequence ID" value="CAD6267616.1"/>
    <property type="molecule type" value="Genomic_DNA"/>
</dbReference>
<protein>
    <recommendedName>
        <fullName evidence="6">Disease resistance N-terminal domain-containing protein</fullName>
    </recommendedName>
</protein>
<dbReference type="Gene3D" id="1.20.5.4130">
    <property type="match status" value="1"/>
</dbReference>
<evidence type="ECO:0000256" key="3">
    <source>
        <dbReference type="ARBA" id="ARBA00022737"/>
    </source>
</evidence>
<dbReference type="InterPro" id="IPR041118">
    <property type="entry name" value="Rx_N"/>
</dbReference>
<dbReference type="AlphaFoldDB" id="A0A811RBM7"/>
<keyword evidence="5" id="KW-0611">Plant defense</keyword>
<keyword evidence="3" id="KW-0677">Repeat</keyword>
<accession>A0A811RBM7</accession>
<keyword evidence="4" id="KW-0547">Nucleotide-binding</keyword>
<evidence type="ECO:0000256" key="4">
    <source>
        <dbReference type="ARBA" id="ARBA00022741"/>
    </source>
</evidence>
<comment type="caution">
    <text evidence="7">The sequence shown here is derived from an EMBL/GenBank/DDBJ whole genome shotgun (WGS) entry which is preliminary data.</text>
</comment>
<evidence type="ECO:0000256" key="1">
    <source>
        <dbReference type="ARBA" id="ARBA00008894"/>
    </source>
</evidence>
<evidence type="ECO:0000313" key="8">
    <source>
        <dbReference type="Proteomes" id="UP000604825"/>
    </source>
</evidence>
<evidence type="ECO:0000256" key="5">
    <source>
        <dbReference type="ARBA" id="ARBA00022821"/>
    </source>
</evidence>
<evidence type="ECO:0000313" key="7">
    <source>
        <dbReference type="EMBL" id="CAD6267616.1"/>
    </source>
</evidence>
<dbReference type="GO" id="GO:0006952">
    <property type="term" value="P:defense response"/>
    <property type="evidence" value="ECO:0007669"/>
    <property type="project" value="UniProtKB-KW"/>
</dbReference>
<dbReference type="Proteomes" id="UP000604825">
    <property type="component" value="Unassembled WGS sequence"/>
</dbReference>
<organism evidence="7 8">
    <name type="scientific">Miscanthus lutarioriparius</name>
    <dbReference type="NCBI Taxonomy" id="422564"/>
    <lineage>
        <taxon>Eukaryota</taxon>
        <taxon>Viridiplantae</taxon>
        <taxon>Streptophyta</taxon>
        <taxon>Embryophyta</taxon>
        <taxon>Tracheophyta</taxon>
        <taxon>Spermatophyta</taxon>
        <taxon>Magnoliopsida</taxon>
        <taxon>Liliopsida</taxon>
        <taxon>Poales</taxon>
        <taxon>Poaceae</taxon>
        <taxon>PACMAD clade</taxon>
        <taxon>Panicoideae</taxon>
        <taxon>Andropogonodae</taxon>
        <taxon>Andropogoneae</taxon>
        <taxon>Saccharinae</taxon>
        <taxon>Miscanthus</taxon>
    </lineage>
</organism>
<feature type="domain" description="Disease resistance N-terminal" evidence="6">
    <location>
        <begin position="3"/>
        <end position="50"/>
    </location>
</feature>